<evidence type="ECO:0000256" key="2">
    <source>
        <dbReference type="ARBA" id="ARBA00022801"/>
    </source>
</evidence>
<dbReference type="OrthoDB" id="5783963at2759"/>
<dbReference type="PANTHER" id="PTHR12304:SF56">
    <property type="entry name" value="HYDROLASE, PUTATIVE (AFU_ORTHOLOGUE AFUA_1G11790)-RELATED"/>
    <property type="match status" value="1"/>
</dbReference>
<dbReference type="SUPFAM" id="SSF53590">
    <property type="entry name" value="Nucleoside hydrolase"/>
    <property type="match status" value="1"/>
</dbReference>
<dbReference type="EMBL" id="CAJVPI010000738">
    <property type="protein sequence ID" value="CAG8567516.1"/>
    <property type="molecule type" value="Genomic_DNA"/>
</dbReference>
<dbReference type="GO" id="GO:0005829">
    <property type="term" value="C:cytosol"/>
    <property type="evidence" value="ECO:0007669"/>
    <property type="project" value="TreeGrafter"/>
</dbReference>
<keyword evidence="2" id="KW-0378">Hydrolase</keyword>
<sequence length="411" mass="45585">MERIPIIIDTDPGIDDALALLLALSSPVLEVKAITTVFGNTGVDLTSRNTLTVLHILETEVNHIKNAKPPEGDDKKWEKEMDTMTTVIAKAKPIIAIGADKPLEARSSHGTYYHGQDGLGEIHTTHPFYTPPNWESILKGETTSHLYTISSRSSADEILYQLQTAPPLTVTIIALGPLTNLALAYKKDPETFSRADRIILLGGAVYGQGNTTPVAEFNFFADPHAANVIIGATKGYDPNESMDHRRKELEDGNAIPLHVIMIPIEVSSKILLPKSYVTDYVKRRQSPLSLFVSTFLEHAYTSTSSRVIQLHDPAVVAMLIDIIMGRSHWKTEFTDVRVESEGYYTRGMCVVDRRPEPIFADVETFRQASFGIWTKQFANNVELCVGCEPGKVLKDFFKGVFNVDIEDGLEK</sequence>
<dbReference type="Proteomes" id="UP000789739">
    <property type="component" value="Unassembled WGS sequence"/>
</dbReference>
<gene>
    <name evidence="5" type="ORF">PBRASI_LOCUS5922</name>
</gene>
<name>A0A9N9BIJ6_9GLOM</name>
<dbReference type="InterPro" id="IPR036452">
    <property type="entry name" value="Ribo_hydro-like"/>
</dbReference>
<keyword evidence="6" id="KW-1185">Reference proteome</keyword>
<dbReference type="AlphaFoldDB" id="A0A9N9BIJ6"/>
<evidence type="ECO:0000256" key="1">
    <source>
        <dbReference type="ARBA" id="ARBA00009176"/>
    </source>
</evidence>
<evidence type="ECO:0000256" key="3">
    <source>
        <dbReference type="ARBA" id="ARBA00023295"/>
    </source>
</evidence>
<dbReference type="GO" id="GO:0008477">
    <property type="term" value="F:purine nucleosidase activity"/>
    <property type="evidence" value="ECO:0007669"/>
    <property type="project" value="TreeGrafter"/>
</dbReference>
<accession>A0A9N9BIJ6</accession>
<organism evidence="5 6">
    <name type="scientific">Paraglomus brasilianum</name>
    <dbReference type="NCBI Taxonomy" id="144538"/>
    <lineage>
        <taxon>Eukaryota</taxon>
        <taxon>Fungi</taxon>
        <taxon>Fungi incertae sedis</taxon>
        <taxon>Mucoromycota</taxon>
        <taxon>Glomeromycotina</taxon>
        <taxon>Glomeromycetes</taxon>
        <taxon>Paraglomerales</taxon>
        <taxon>Paraglomeraceae</taxon>
        <taxon>Paraglomus</taxon>
    </lineage>
</organism>
<dbReference type="Pfam" id="PF01156">
    <property type="entry name" value="IU_nuc_hydro"/>
    <property type="match status" value="1"/>
</dbReference>
<feature type="domain" description="Inosine/uridine-preferring nucleoside hydrolase" evidence="4">
    <location>
        <begin position="6"/>
        <end position="375"/>
    </location>
</feature>
<keyword evidence="3" id="KW-0326">Glycosidase</keyword>
<evidence type="ECO:0000259" key="4">
    <source>
        <dbReference type="Pfam" id="PF01156"/>
    </source>
</evidence>
<evidence type="ECO:0000313" key="5">
    <source>
        <dbReference type="EMBL" id="CAG8567516.1"/>
    </source>
</evidence>
<dbReference type="PANTHER" id="PTHR12304">
    <property type="entry name" value="INOSINE-URIDINE PREFERRING NUCLEOSIDE HYDROLASE"/>
    <property type="match status" value="1"/>
</dbReference>
<dbReference type="Gene3D" id="3.90.245.10">
    <property type="entry name" value="Ribonucleoside hydrolase-like"/>
    <property type="match status" value="1"/>
</dbReference>
<comment type="caution">
    <text evidence="5">The sequence shown here is derived from an EMBL/GenBank/DDBJ whole genome shotgun (WGS) entry which is preliminary data.</text>
</comment>
<protein>
    <submittedName>
        <fullName evidence="5">6879_t:CDS:1</fullName>
    </submittedName>
</protein>
<dbReference type="InterPro" id="IPR001910">
    <property type="entry name" value="Inosine/uridine_hydrolase_dom"/>
</dbReference>
<proteinExistence type="inferred from homology"/>
<dbReference type="InterPro" id="IPR023186">
    <property type="entry name" value="IUNH"/>
</dbReference>
<reference evidence="5" key="1">
    <citation type="submission" date="2021-06" db="EMBL/GenBank/DDBJ databases">
        <authorList>
            <person name="Kallberg Y."/>
            <person name="Tangrot J."/>
            <person name="Rosling A."/>
        </authorList>
    </citation>
    <scope>NUCLEOTIDE SEQUENCE</scope>
    <source>
        <strain evidence="5">BR232B</strain>
    </source>
</reference>
<evidence type="ECO:0000313" key="6">
    <source>
        <dbReference type="Proteomes" id="UP000789739"/>
    </source>
</evidence>
<dbReference type="GO" id="GO:0006152">
    <property type="term" value="P:purine nucleoside catabolic process"/>
    <property type="evidence" value="ECO:0007669"/>
    <property type="project" value="TreeGrafter"/>
</dbReference>
<comment type="similarity">
    <text evidence="1">Belongs to the IUNH family.</text>
</comment>